<evidence type="ECO:0000313" key="4">
    <source>
        <dbReference type="EMBL" id="MBH0230566.1"/>
    </source>
</evidence>
<dbReference type="Gene3D" id="3.40.50.2300">
    <property type="match status" value="1"/>
</dbReference>
<dbReference type="PANTHER" id="PTHR44591:SF3">
    <property type="entry name" value="RESPONSE REGULATORY DOMAIN-CONTAINING PROTEIN"/>
    <property type="match status" value="1"/>
</dbReference>
<keyword evidence="5" id="KW-1185">Reference proteome</keyword>
<dbReference type="PANTHER" id="PTHR44591">
    <property type="entry name" value="STRESS RESPONSE REGULATOR PROTEIN 1"/>
    <property type="match status" value="1"/>
</dbReference>
<dbReference type="InterPro" id="IPR011006">
    <property type="entry name" value="CheY-like_superfamily"/>
</dbReference>
<organism evidence="4 5">
    <name type="scientific">Halobacillus yeomjeoni</name>
    <dbReference type="NCBI Taxonomy" id="311194"/>
    <lineage>
        <taxon>Bacteria</taxon>
        <taxon>Bacillati</taxon>
        <taxon>Bacillota</taxon>
        <taxon>Bacilli</taxon>
        <taxon>Bacillales</taxon>
        <taxon>Bacillaceae</taxon>
        <taxon>Halobacillus</taxon>
    </lineage>
</organism>
<feature type="modified residue" description="4-aspartylphosphate" evidence="2">
    <location>
        <position position="53"/>
    </location>
</feature>
<dbReference type="SMART" id="SM00448">
    <property type="entry name" value="REC"/>
    <property type="match status" value="1"/>
</dbReference>
<dbReference type="SUPFAM" id="SSF52172">
    <property type="entry name" value="CheY-like"/>
    <property type="match status" value="1"/>
</dbReference>
<evidence type="ECO:0000313" key="5">
    <source>
        <dbReference type="Proteomes" id="UP000614490"/>
    </source>
</evidence>
<reference evidence="4 5" key="1">
    <citation type="journal article" date="2005" name="Int. J. Syst. Evol. Microbiol.">
        <title>Halobacillus yeomjeoni sp. nov., isolated from a marine solar saltern in Korea.</title>
        <authorList>
            <person name="Yoon J.H."/>
            <person name="Kang S.J."/>
            <person name="Lee C.H."/>
            <person name="Oh H.W."/>
            <person name="Oh T.K."/>
        </authorList>
    </citation>
    <scope>NUCLEOTIDE SEQUENCE [LARGE SCALE GENOMIC DNA]</scope>
    <source>
        <strain evidence="4 5">KCTC 3957</strain>
    </source>
</reference>
<sequence length="122" mass="13783">MGSKILVVDDQPGIRLLVEEILKSEGFETISAKTGKQACNLAEEEKPDLVIMDYNLPVMHGREVLNYWYEEGFDSPVIIITGLSEDEVREEVDYSFVEAVVTKPFDIQKLKELVNGTLTHSH</sequence>
<dbReference type="GO" id="GO:0000160">
    <property type="term" value="P:phosphorelay signal transduction system"/>
    <property type="evidence" value="ECO:0007669"/>
    <property type="project" value="InterPro"/>
</dbReference>
<dbReference type="InterPro" id="IPR050595">
    <property type="entry name" value="Bact_response_regulator"/>
</dbReference>
<dbReference type="InterPro" id="IPR001789">
    <property type="entry name" value="Sig_transdc_resp-reg_receiver"/>
</dbReference>
<evidence type="ECO:0000259" key="3">
    <source>
        <dbReference type="PROSITE" id="PS50110"/>
    </source>
</evidence>
<name>A0A931MVM9_9BACI</name>
<evidence type="ECO:0000256" key="1">
    <source>
        <dbReference type="ARBA" id="ARBA00022553"/>
    </source>
</evidence>
<keyword evidence="1 2" id="KW-0597">Phosphoprotein</keyword>
<protein>
    <submittedName>
        <fullName evidence="4">Response regulator</fullName>
    </submittedName>
</protein>
<comment type="caution">
    <text evidence="4">The sequence shown here is derived from an EMBL/GenBank/DDBJ whole genome shotgun (WGS) entry which is preliminary data.</text>
</comment>
<dbReference type="Pfam" id="PF00072">
    <property type="entry name" value="Response_reg"/>
    <property type="match status" value="1"/>
</dbReference>
<dbReference type="PROSITE" id="PS50110">
    <property type="entry name" value="RESPONSE_REGULATORY"/>
    <property type="match status" value="1"/>
</dbReference>
<dbReference type="RefSeq" id="WP_197317195.1">
    <property type="nucleotide sequence ID" value="NZ_JADZSC010000002.1"/>
</dbReference>
<dbReference type="AlphaFoldDB" id="A0A931MVM9"/>
<dbReference type="CDD" id="cd17574">
    <property type="entry name" value="REC_OmpR"/>
    <property type="match status" value="1"/>
</dbReference>
<evidence type="ECO:0000256" key="2">
    <source>
        <dbReference type="PROSITE-ProRule" id="PRU00169"/>
    </source>
</evidence>
<gene>
    <name evidence="4" type="ORF">H0267_10110</name>
</gene>
<dbReference type="EMBL" id="JADZSC010000002">
    <property type="protein sequence ID" value="MBH0230566.1"/>
    <property type="molecule type" value="Genomic_DNA"/>
</dbReference>
<proteinExistence type="predicted"/>
<dbReference type="Proteomes" id="UP000614490">
    <property type="component" value="Unassembled WGS sequence"/>
</dbReference>
<feature type="domain" description="Response regulatory" evidence="3">
    <location>
        <begin position="4"/>
        <end position="118"/>
    </location>
</feature>
<accession>A0A931MVM9</accession>